<gene>
    <name evidence="1" type="ORF">RhiirC2_735706</name>
</gene>
<proteinExistence type="predicted"/>
<dbReference type="VEuPathDB" id="FungiDB:RhiirA1_492772"/>
<name>A0A2N1NPL7_9GLOM</name>
<evidence type="ECO:0000313" key="1">
    <source>
        <dbReference type="EMBL" id="PKK75846.1"/>
    </source>
</evidence>
<dbReference type="Proteomes" id="UP000233469">
    <property type="component" value="Unassembled WGS sequence"/>
</dbReference>
<comment type="caution">
    <text evidence="1">The sequence shown here is derived from an EMBL/GenBank/DDBJ whole genome shotgun (WGS) entry which is preliminary data.</text>
</comment>
<protein>
    <submittedName>
        <fullName evidence="1">Uncharacterized protein</fullName>
    </submittedName>
</protein>
<sequence>MTYQKVKEKVNEIRKLKSELTKIELSEHNKVANENFEKLQRLRTKEDDKKYKSKIYDEAEKWDKKNSERENLKLELEELIDSLI</sequence>
<organism evidence="1 2">
    <name type="scientific">Rhizophagus irregularis</name>
    <dbReference type="NCBI Taxonomy" id="588596"/>
    <lineage>
        <taxon>Eukaryota</taxon>
        <taxon>Fungi</taxon>
        <taxon>Fungi incertae sedis</taxon>
        <taxon>Mucoromycota</taxon>
        <taxon>Glomeromycotina</taxon>
        <taxon>Glomeromycetes</taxon>
        <taxon>Glomerales</taxon>
        <taxon>Glomeraceae</taxon>
        <taxon>Rhizophagus</taxon>
    </lineage>
</organism>
<reference evidence="1 2" key="1">
    <citation type="submission" date="2016-04" db="EMBL/GenBank/DDBJ databases">
        <title>Genome analyses suggest a sexual origin of heterokaryosis in a supposedly ancient asexual fungus.</title>
        <authorList>
            <person name="Ropars J."/>
            <person name="Sedzielewska K."/>
            <person name="Noel J."/>
            <person name="Charron P."/>
            <person name="Farinelli L."/>
            <person name="Marton T."/>
            <person name="Kruger M."/>
            <person name="Pelin A."/>
            <person name="Brachmann A."/>
            <person name="Corradi N."/>
        </authorList>
    </citation>
    <scope>NUCLEOTIDE SEQUENCE [LARGE SCALE GENOMIC DNA]</scope>
    <source>
        <strain evidence="1 2">C2</strain>
    </source>
</reference>
<dbReference type="VEuPathDB" id="FungiDB:FUN_020110"/>
<evidence type="ECO:0000313" key="2">
    <source>
        <dbReference type="Proteomes" id="UP000233469"/>
    </source>
</evidence>
<reference evidence="1 2" key="2">
    <citation type="submission" date="2017-10" db="EMBL/GenBank/DDBJ databases">
        <title>Extensive intraspecific genome diversity in a model arbuscular mycorrhizal fungus.</title>
        <authorList>
            <person name="Chen E.C.H."/>
            <person name="Morin E."/>
            <person name="Baudet D."/>
            <person name="Noel J."/>
            <person name="Ndikumana S."/>
            <person name="Charron P."/>
            <person name="St-Onge C."/>
            <person name="Giorgi J."/>
            <person name="Grigoriev I.V."/>
            <person name="Roux C."/>
            <person name="Martin F.M."/>
            <person name="Corradi N."/>
        </authorList>
    </citation>
    <scope>NUCLEOTIDE SEQUENCE [LARGE SCALE GENOMIC DNA]</scope>
    <source>
        <strain evidence="1 2">C2</strain>
    </source>
</reference>
<dbReference type="AlphaFoldDB" id="A0A2N1NPL7"/>
<dbReference type="EMBL" id="LLXL01000219">
    <property type="protein sequence ID" value="PKK75846.1"/>
    <property type="molecule type" value="Genomic_DNA"/>
</dbReference>
<dbReference type="VEuPathDB" id="FungiDB:RhiirFUN_019075"/>
<feature type="non-terminal residue" evidence="1">
    <location>
        <position position="84"/>
    </location>
</feature>
<accession>A0A2N1NPL7</accession>